<dbReference type="InterPro" id="IPR023631">
    <property type="entry name" value="Amidase_dom"/>
</dbReference>
<dbReference type="InterPro" id="IPR036928">
    <property type="entry name" value="AS_sf"/>
</dbReference>
<dbReference type="Pfam" id="PF01425">
    <property type="entry name" value="Amidase"/>
    <property type="match status" value="1"/>
</dbReference>
<evidence type="ECO:0000313" key="6">
    <source>
        <dbReference type="EMBL" id="VUG18563.1"/>
    </source>
</evidence>
<feature type="binding site" evidence="4">
    <location>
        <begin position="228"/>
        <end position="231"/>
    </location>
    <ligand>
        <name>substrate</name>
    </ligand>
</feature>
<feature type="binding site" evidence="4">
    <location>
        <position position="207"/>
    </location>
    <ligand>
        <name>substrate</name>
    </ligand>
</feature>
<reference evidence="6 7" key="1">
    <citation type="submission" date="2019-07" db="EMBL/GenBank/DDBJ databases">
        <authorList>
            <person name="Friedrich A."/>
            <person name="Schacherer J."/>
        </authorList>
    </citation>
    <scope>NUCLEOTIDE SEQUENCE [LARGE SCALE GENOMIC DNA]</scope>
</reference>
<dbReference type="GO" id="GO:0016787">
    <property type="term" value="F:hydrolase activity"/>
    <property type="evidence" value="ECO:0007669"/>
    <property type="project" value="UniProtKB-KW"/>
</dbReference>
<proteinExistence type="inferred from homology"/>
<name>A0A7D9H0B0_DEKBR</name>
<evidence type="ECO:0000256" key="4">
    <source>
        <dbReference type="PIRSR" id="PIRSR001221-2"/>
    </source>
</evidence>
<evidence type="ECO:0000259" key="5">
    <source>
        <dbReference type="Pfam" id="PF01425"/>
    </source>
</evidence>
<feature type="domain" description="Amidase" evidence="5">
    <location>
        <begin position="75"/>
        <end position="528"/>
    </location>
</feature>
<feature type="active site" description="Charge relay system" evidence="3">
    <location>
        <position position="131"/>
    </location>
</feature>
<dbReference type="SUPFAM" id="SSF75304">
    <property type="entry name" value="Amidase signature (AS) enzymes"/>
    <property type="match status" value="1"/>
</dbReference>
<comment type="similarity">
    <text evidence="1">Belongs to the amidase family.</text>
</comment>
<feature type="binding site" evidence="4">
    <location>
        <position position="180"/>
    </location>
    <ligand>
        <name>substrate</name>
    </ligand>
</feature>
<evidence type="ECO:0000256" key="1">
    <source>
        <dbReference type="ARBA" id="ARBA00009199"/>
    </source>
</evidence>
<gene>
    <name evidence="6" type="primary">amdS</name>
    <name evidence="6" type="ORF">DEBR0S3_14642G</name>
</gene>
<dbReference type="PANTHER" id="PTHR46072:SF11">
    <property type="entry name" value="AMIDASE-RELATED"/>
    <property type="match status" value="1"/>
</dbReference>
<dbReference type="Proteomes" id="UP000478008">
    <property type="component" value="Unassembled WGS sequence"/>
</dbReference>
<sequence length="538" mass="59972">MKSWQDIRDQKLKERDEKLKPFSPKTELPSIDELNDVSDYIDKSDVLSNDEKVITNYSIIELIERYRNGTLNVEEVTRAYCCRLAVANELVNCITEVRFNEALEEAKEEDRFFKRTGKLVGPLHGVIVTLKDNIRVSGLATSMGFIGLSESIEAEDSPMAKLIKDLGGIILGKSNTSAGMMYSESTNMLWGRTLNPYSRKYLNVGGSSGGEGAIAALKGSCFGIGSDIGGSVRHPAALNNVYSIKPSFGRLPCFGTASGQPGQESVRTVYGILSKKLDNVKYVLQQIVDAKPYKGYDATCLPIDFRPYILPQRKLRIAFLDTDGLSTATPPVLRGLQIVKDKLKFNGHIVIDWPDLYLKDIREAIYPFYDANGFQAIFDIIKKSGEPVDKLLSRWFPTARDMNVSELWKLQIKRTELAQKYMELCNGYFSEGKIDAIITYSSPLPACLINGVVPLPCTAIWNGLDYAASTFPVTRCDPKVDIPIQKKAYISECDEKVHTTYKESLHRFAGGPVALQVVCGRLEEEKCLELTNYISSLI</sequence>
<evidence type="ECO:0000256" key="3">
    <source>
        <dbReference type="PIRSR" id="PIRSR001221-1"/>
    </source>
</evidence>
<evidence type="ECO:0000313" key="7">
    <source>
        <dbReference type="Proteomes" id="UP000478008"/>
    </source>
</evidence>
<dbReference type="AlphaFoldDB" id="A0A7D9H0B0"/>
<protein>
    <submittedName>
        <fullName evidence="6">DEBR0S3_14642g1_1</fullName>
    </submittedName>
</protein>
<dbReference type="EMBL" id="CABFWN010000003">
    <property type="protein sequence ID" value="VUG18563.1"/>
    <property type="molecule type" value="Genomic_DNA"/>
</dbReference>
<feature type="active site" description="Acyl-ester intermediate" evidence="3">
    <location>
        <position position="231"/>
    </location>
</feature>
<dbReference type="PANTHER" id="PTHR46072">
    <property type="entry name" value="AMIDASE-RELATED-RELATED"/>
    <property type="match status" value="1"/>
</dbReference>
<keyword evidence="7" id="KW-1185">Reference proteome</keyword>
<evidence type="ECO:0000256" key="2">
    <source>
        <dbReference type="ARBA" id="ARBA00022801"/>
    </source>
</evidence>
<dbReference type="PIRSF" id="PIRSF001221">
    <property type="entry name" value="Amidase_fungi"/>
    <property type="match status" value="1"/>
</dbReference>
<organism evidence="6 7">
    <name type="scientific">Dekkera bruxellensis</name>
    <name type="common">Brettanomyces custersii</name>
    <dbReference type="NCBI Taxonomy" id="5007"/>
    <lineage>
        <taxon>Eukaryota</taxon>
        <taxon>Fungi</taxon>
        <taxon>Dikarya</taxon>
        <taxon>Ascomycota</taxon>
        <taxon>Saccharomycotina</taxon>
        <taxon>Pichiomycetes</taxon>
        <taxon>Pichiales</taxon>
        <taxon>Pichiaceae</taxon>
        <taxon>Brettanomyces</taxon>
    </lineage>
</organism>
<keyword evidence="2" id="KW-0378">Hydrolase</keyword>
<dbReference type="Gene3D" id="3.90.1300.10">
    <property type="entry name" value="Amidase signature (AS) domain"/>
    <property type="match status" value="1"/>
</dbReference>
<feature type="active site" description="Charge relay system" evidence="3">
    <location>
        <position position="207"/>
    </location>
</feature>
<accession>A0A7D9H0B0</accession>